<dbReference type="EMBL" id="MU004484">
    <property type="protein sequence ID" value="KAF2649647.1"/>
    <property type="molecule type" value="Genomic_DNA"/>
</dbReference>
<feature type="transmembrane region" description="Helical" evidence="6">
    <location>
        <begin position="215"/>
        <end position="238"/>
    </location>
</feature>
<dbReference type="OrthoDB" id="5393606at2759"/>
<evidence type="ECO:0000313" key="9">
    <source>
        <dbReference type="Proteomes" id="UP000799324"/>
    </source>
</evidence>
<proteinExistence type="inferred from homology"/>
<feature type="transmembrane region" description="Helical" evidence="6">
    <location>
        <begin position="95"/>
        <end position="117"/>
    </location>
</feature>
<dbReference type="PANTHER" id="PTHR33048">
    <property type="entry name" value="PTH11-LIKE INTEGRAL MEMBRANE PROTEIN (AFU_ORTHOLOGUE AFUA_5G11245)"/>
    <property type="match status" value="1"/>
</dbReference>
<feature type="transmembrane region" description="Helical" evidence="6">
    <location>
        <begin position="129"/>
        <end position="151"/>
    </location>
</feature>
<keyword evidence="2 6" id="KW-0812">Transmembrane</keyword>
<organism evidence="8 9">
    <name type="scientific">Lophiostoma macrostomum CBS 122681</name>
    <dbReference type="NCBI Taxonomy" id="1314788"/>
    <lineage>
        <taxon>Eukaryota</taxon>
        <taxon>Fungi</taxon>
        <taxon>Dikarya</taxon>
        <taxon>Ascomycota</taxon>
        <taxon>Pezizomycotina</taxon>
        <taxon>Dothideomycetes</taxon>
        <taxon>Pleosporomycetidae</taxon>
        <taxon>Pleosporales</taxon>
        <taxon>Lophiostomataceae</taxon>
        <taxon>Lophiostoma</taxon>
    </lineage>
</organism>
<feature type="transmembrane region" description="Helical" evidence="6">
    <location>
        <begin position="181"/>
        <end position="203"/>
    </location>
</feature>
<feature type="transmembrane region" description="Helical" evidence="6">
    <location>
        <begin position="6"/>
        <end position="29"/>
    </location>
</feature>
<name>A0A6A6SRK2_9PLEO</name>
<sequence>MAYDSPHGLIAAAVIVQILVLAMIASRFVSHRMKGLKNHISDWLIIVAGVLSTALAIEQIYCAATGVFAVRVAPLAKANSAAATDFLYTLRMHNYSFVVTGILAIGFIKTSVSFFYLQIFSAHSTFRPIIYTWIVIMTLWTVSFFIAFMSICGDHGIFSARRHMNPAIQKKECRDTQEVDFGVLISGTISDLITVLLPIPMIMSLHLRLTDKLSIAAIFLVGLLSVGASTARTYIGIYTKFAPKDKIMDAGLGVTATCVWTLIEIQVGILAACAPTVRPVLREVVQNGIFGSLVSSVSSIVSRRSAGSNIGGSDHGLPQYSSHLKGSVDKEEVIQLHDMAENNIASGECADGKEIPGSSTIHVSKGYAVDDGDQRVR</sequence>
<keyword evidence="4 6" id="KW-0472">Membrane</keyword>
<dbReference type="Proteomes" id="UP000799324">
    <property type="component" value="Unassembled WGS sequence"/>
</dbReference>
<evidence type="ECO:0000256" key="4">
    <source>
        <dbReference type="ARBA" id="ARBA00023136"/>
    </source>
</evidence>
<evidence type="ECO:0000256" key="5">
    <source>
        <dbReference type="ARBA" id="ARBA00038359"/>
    </source>
</evidence>
<evidence type="ECO:0000256" key="3">
    <source>
        <dbReference type="ARBA" id="ARBA00022989"/>
    </source>
</evidence>
<reference evidence="8" key="1">
    <citation type="journal article" date="2020" name="Stud. Mycol.">
        <title>101 Dothideomycetes genomes: a test case for predicting lifestyles and emergence of pathogens.</title>
        <authorList>
            <person name="Haridas S."/>
            <person name="Albert R."/>
            <person name="Binder M."/>
            <person name="Bloem J."/>
            <person name="Labutti K."/>
            <person name="Salamov A."/>
            <person name="Andreopoulos B."/>
            <person name="Baker S."/>
            <person name="Barry K."/>
            <person name="Bills G."/>
            <person name="Bluhm B."/>
            <person name="Cannon C."/>
            <person name="Castanera R."/>
            <person name="Culley D."/>
            <person name="Daum C."/>
            <person name="Ezra D."/>
            <person name="Gonzalez J."/>
            <person name="Henrissat B."/>
            <person name="Kuo A."/>
            <person name="Liang C."/>
            <person name="Lipzen A."/>
            <person name="Lutzoni F."/>
            <person name="Magnuson J."/>
            <person name="Mondo S."/>
            <person name="Nolan M."/>
            <person name="Ohm R."/>
            <person name="Pangilinan J."/>
            <person name="Park H.-J."/>
            <person name="Ramirez L."/>
            <person name="Alfaro M."/>
            <person name="Sun H."/>
            <person name="Tritt A."/>
            <person name="Yoshinaga Y."/>
            <person name="Zwiers L.-H."/>
            <person name="Turgeon B."/>
            <person name="Goodwin S."/>
            <person name="Spatafora J."/>
            <person name="Crous P."/>
            <person name="Grigoriev I."/>
        </authorList>
    </citation>
    <scope>NUCLEOTIDE SEQUENCE</scope>
    <source>
        <strain evidence="8">CBS 122681</strain>
    </source>
</reference>
<evidence type="ECO:0000256" key="6">
    <source>
        <dbReference type="SAM" id="Phobius"/>
    </source>
</evidence>
<evidence type="ECO:0000256" key="1">
    <source>
        <dbReference type="ARBA" id="ARBA00004141"/>
    </source>
</evidence>
<protein>
    <recommendedName>
        <fullName evidence="7">Rhodopsin domain-containing protein</fullName>
    </recommendedName>
</protein>
<evidence type="ECO:0000256" key="2">
    <source>
        <dbReference type="ARBA" id="ARBA00022692"/>
    </source>
</evidence>
<comment type="similarity">
    <text evidence="5">Belongs to the SAT4 family.</text>
</comment>
<comment type="subcellular location">
    <subcellularLocation>
        <location evidence="1">Membrane</location>
        <topology evidence="1">Multi-pass membrane protein</topology>
    </subcellularLocation>
</comment>
<dbReference type="AlphaFoldDB" id="A0A6A6SRK2"/>
<feature type="transmembrane region" description="Helical" evidence="6">
    <location>
        <begin position="41"/>
        <end position="61"/>
    </location>
</feature>
<evidence type="ECO:0000313" key="8">
    <source>
        <dbReference type="EMBL" id="KAF2649647.1"/>
    </source>
</evidence>
<dbReference type="PANTHER" id="PTHR33048:SF157">
    <property type="entry name" value="INTEGRAL MEMBRANE PROTEIN"/>
    <property type="match status" value="1"/>
</dbReference>
<accession>A0A6A6SRK2</accession>
<feature type="transmembrane region" description="Helical" evidence="6">
    <location>
        <begin position="250"/>
        <end position="273"/>
    </location>
</feature>
<evidence type="ECO:0000259" key="7">
    <source>
        <dbReference type="Pfam" id="PF20684"/>
    </source>
</evidence>
<keyword evidence="9" id="KW-1185">Reference proteome</keyword>
<gene>
    <name evidence="8" type="ORF">K491DRAFT_762269</name>
</gene>
<keyword evidence="3 6" id="KW-1133">Transmembrane helix</keyword>
<feature type="domain" description="Rhodopsin" evidence="7">
    <location>
        <begin position="27"/>
        <end position="282"/>
    </location>
</feature>
<dbReference type="Pfam" id="PF20684">
    <property type="entry name" value="Fung_rhodopsin"/>
    <property type="match status" value="1"/>
</dbReference>
<dbReference type="InterPro" id="IPR049326">
    <property type="entry name" value="Rhodopsin_dom_fungi"/>
</dbReference>
<dbReference type="GO" id="GO:0016020">
    <property type="term" value="C:membrane"/>
    <property type="evidence" value="ECO:0007669"/>
    <property type="project" value="UniProtKB-SubCell"/>
</dbReference>
<dbReference type="InterPro" id="IPR052337">
    <property type="entry name" value="SAT4-like"/>
</dbReference>